<dbReference type="HOGENOM" id="CLU_130257_3_1_2"/>
<reference evidence="2 3" key="1">
    <citation type="journal article" date="2012" name="J. Bacteriol.">
        <title>Complete Genome Sequence of the Hyperthermophilic Archaeon Thermococcus sp. Strain CL1, Isolated from a Paralvinella sp. Polychaete Worm Collected from a Hydrothermal Vent.</title>
        <authorList>
            <person name="Jung J.H."/>
            <person name="Holden J.F."/>
            <person name="Seo D.H."/>
            <person name="Park K.H."/>
            <person name="Shin H."/>
            <person name="Ryu S."/>
            <person name="Lee J.H."/>
            <person name="Park C.S."/>
        </authorList>
    </citation>
    <scope>NUCLEOTIDE SEQUENCE [LARGE SCALE GENOMIC DNA]</scope>
    <source>
        <strain evidence="3">DSM 27260 / KACC 17922 / CL1</strain>
    </source>
</reference>
<dbReference type="InterPro" id="IPR043519">
    <property type="entry name" value="NT_sf"/>
</dbReference>
<organism evidence="2 3">
    <name type="scientific">Thermococcus cleftensis (strain DSM 27260 / KACC 17922 / CL1)</name>
    <dbReference type="NCBI Taxonomy" id="163003"/>
    <lineage>
        <taxon>Archaea</taxon>
        <taxon>Methanobacteriati</taxon>
        <taxon>Methanobacteriota</taxon>
        <taxon>Thermococci</taxon>
        <taxon>Thermococcales</taxon>
        <taxon>Thermococcaceae</taxon>
        <taxon>Thermococcus</taxon>
    </lineage>
</organism>
<keyword evidence="3" id="KW-1185">Reference proteome</keyword>
<dbReference type="GO" id="GO:0016779">
    <property type="term" value="F:nucleotidyltransferase activity"/>
    <property type="evidence" value="ECO:0007669"/>
    <property type="project" value="InterPro"/>
</dbReference>
<dbReference type="SUPFAM" id="SSF81301">
    <property type="entry name" value="Nucleotidyltransferase"/>
    <property type="match status" value="1"/>
</dbReference>
<dbReference type="PANTHER" id="PTHR33933:SF1">
    <property type="entry name" value="PROTEIN ADENYLYLTRANSFERASE MNTA-RELATED"/>
    <property type="match status" value="1"/>
</dbReference>
<name>I3ZSL2_THECF</name>
<feature type="domain" description="Polymerase nucleotidyl transferase" evidence="1">
    <location>
        <begin position="14"/>
        <end position="75"/>
    </location>
</feature>
<dbReference type="CDD" id="cd05403">
    <property type="entry name" value="NT_KNTase_like"/>
    <property type="match status" value="1"/>
</dbReference>
<gene>
    <name evidence="2" type="ORF">CL1_0488</name>
</gene>
<dbReference type="STRING" id="163003.CL1_0488"/>
<dbReference type="RefSeq" id="WP_014788335.1">
    <property type="nucleotide sequence ID" value="NC_018015.1"/>
</dbReference>
<dbReference type="InterPro" id="IPR052548">
    <property type="entry name" value="Type_VII_TA_antitoxin"/>
</dbReference>
<dbReference type="Proteomes" id="UP000006064">
    <property type="component" value="Chromosome"/>
</dbReference>
<dbReference type="Pfam" id="PF01909">
    <property type="entry name" value="NTP_transf_2"/>
    <property type="match status" value="1"/>
</dbReference>
<dbReference type="EMBL" id="CP003651">
    <property type="protein sequence ID" value="AFL94696.1"/>
    <property type="molecule type" value="Genomic_DNA"/>
</dbReference>
<evidence type="ECO:0000259" key="1">
    <source>
        <dbReference type="Pfam" id="PF01909"/>
    </source>
</evidence>
<dbReference type="PANTHER" id="PTHR33933">
    <property type="entry name" value="NUCLEOTIDYLTRANSFERASE"/>
    <property type="match status" value="1"/>
</dbReference>
<dbReference type="Gene3D" id="3.30.460.10">
    <property type="entry name" value="Beta Polymerase, domain 2"/>
    <property type="match status" value="1"/>
</dbReference>
<protein>
    <recommendedName>
        <fullName evidence="1">Polymerase nucleotidyl transferase domain-containing protein</fullName>
    </recommendedName>
</protein>
<dbReference type="KEGG" id="thm:CL1_0488"/>
<proteinExistence type="predicted"/>
<dbReference type="AlphaFoldDB" id="I3ZSL2"/>
<dbReference type="OrthoDB" id="9287at2157"/>
<dbReference type="GeneID" id="13038172"/>
<evidence type="ECO:0000313" key="2">
    <source>
        <dbReference type="EMBL" id="AFL94696.1"/>
    </source>
</evidence>
<evidence type="ECO:0000313" key="3">
    <source>
        <dbReference type="Proteomes" id="UP000006064"/>
    </source>
</evidence>
<sequence>MSPIERKELMEILREVRARLEAILGDNLVEVILFGSYARGDATEGSDVDVLLLLKRWPSEEELEAITRATDEYAIDRGIVISLIPYVEGPGMAEDPLIISVQREGIKV</sequence>
<accession>I3ZSL2</accession>
<dbReference type="InterPro" id="IPR002934">
    <property type="entry name" value="Polymerase_NTP_transf_dom"/>
</dbReference>